<comment type="caution">
    <text evidence="1">The sequence shown here is derived from an EMBL/GenBank/DDBJ whole genome shotgun (WGS) entry which is preliminary data.</text>
</comment>
<evidence type="ECO:0000313" key="2">
    <source>
        <dbReference type="Proteomes" id="UP000708208"/>
    </source>
</evidence>
<protein>
    <submittedName>
        <fullName evidence="1">Uncharacterized protein</fullName>
    </submittedName>
</protein>
<dbReference type="Proteomes" id="UP000708208">
    <property type="component" value="Unassembled WGS sequence"/>
</dbReference>
<proteinExistence type="predicted"/>
<reference evidence="1" key="1">
    <citation type="submission" date="2021-06" db="EMBL/GenBank/DDBJ databases">
        <authorList>
            <person name="Hodson N. C."/>
            <person name="Mongue J. A."/>
            <person name="Jaron S. K."/>
        </authorList>
    </citation>
    <scope>NUCLEOTIDE SEQUENCE</scope>
</reference>
<accession>A0A8J2LTW1</accession>
<sequence length="16" mass="2052">RLIQIDDKMIDRFLEF</sequence>
<evidence type="ECO:0000313" key="1">
    <source>
        <dbReference type="EMBL" id="CAG7828499.1"/>
    </source>
</evidence>
<dbReference type="AlphaFoldDB" id="A0A8J2LTW1"/>
<feature type="non-terminal residue" evidence="1">
    <location>
        <position position="1"/>
    </location>
</feature>
<gene>
    <name evidence="1" type="ORF">AFUS01_LOCUS38424</name>
</gene>
<keyword evidence="2" id="KW-1185">Reference proteome</keyword>
<organism evidence="1 2">
    <name type="scientific">Allacma fusca</name>
    <dbReference type="NCBI Taxonomy" id="39272"/>
    <lineage>
        <taxon>Eukaryota</taxon>
        <taxon>Metazoa</taxon>
        <taxon>Ecdysozoa</taxon>
        <taxon>Arthropoda</taxon>
        <taxon>Hexapoda</taxon>
        <taxon>Collembola</taxon>
        <taxon>Symphypleona</taxon>
        <taxon>Sminthuridae</taxon>
        <taxon>Allacma</taxon>
    </lineage>
</organism>
<dbReference type="EMBL" id="CAJVCH010547787">
    <property type="protein sequence ID" value="CAG7828499.1"/>
    <property type="molecule type" value="Genomic_DNA"/>
</dbReference>
<name>A0A8J2LTW1_9HEXA</name>